<dbReference type="SUPFAM" id="SSF57802">
    <property type="entry name" value="Rubredoxin-like"/>
    <property type="match status" value="1"/>
</dbReference>
<dbReference type="InterPro" id="IPR048574">
    <property type="entry name" value="RUBY_RBDX"/>
</dbReference>
<proteinExistence type="predicted"/>
<dbReference type="RefSeq" id="WP_018359254.1">
    <property type="nucleotide sequence ID" value="NZ_CP197400.1"/>
</dbReference>
<dbReference type="PROSITE" id="PS50903">
    <property type="entry name" value="RUBREDOXIN_LIKE"/>
    <property type="match status" value="1"/>
</dbReference>
<evidence type="ECO:0000256" key="1">
    <source>
        <dbReference type="ARBA" id="ARBA00001965"/>
    </source>
</evidence>
<dbReference type="PANTHER" id="PTHR43865:SF1">
    <property type="entry name" value="RUBRERYTHRIN-RELATED"/>
    <property type="match status" value="1"/>
</dbReference>
<protein>
    <submittedName>
        <fullName evidence="6">Rubrerythrin family protein</fullName>
    </submittedName>
</protein>
<dbReference type="GO" id="GO:0005506">
    <property type="term" value="F:iron ion binding"/>
    <property type="evidence" value="ECO:0007669"/>
    <property type="project" value="InterPro"/>
</dbReference>
<dbReference type="InterPro" id="IPR052364">
    <property type="entry name" value="Rubrerythrin"/>
</dbReference>
<keyword evidence="4" id="KW-0249">Electron transport</keyword>
<dbReference type="Proteomes" id="UP000297225">
    <property type="component" value="Unassembled WGS sequence"/>
</dbReference>
<dbReference type="Gene3D" id="1.20.1260.10">
    <property type="match status" value="1"/>
</dbReference>
<dbReference type="STRING" id="1122973.GCA_000379925_02025"/>
<keyword evidence="3" id="KW-0479">Metal-binding</keyword>
<dbReference type="InterPro" id="IPR009040">
    <property type="entry name" value="Ferritin-like_diiron"/>
</dbReference>
<evidence type="ECO:0000313" key="6">
    <source>
        <dbReference type="EMBL" id="TFH95449.1"/>
    </source>
</evidence>
<dbReference type="InterPro" id="IPR003251">
    <property type="entry name" value="Rr_diiron-bd_dom"/>
</dbReference>
<dbReference type="SUPFAM" id="SSF47240">
    <property type="entry name" value="Ferritin-like"/>
    <property type="match status" value="1"/>
</dbReference>
<accession>A0A4Y8WQ86</accession>
<dbReference type="Pfam" id="PF02915">
    <property type="entry name" value="Rubrerythrin"/>
    <property type="match status" value="1"/>
</dbReference>
<dbReference type="Pfam" id="PF21349">
    <property type="entry name" value="RUBY_RBDX"/>
    <property type="match status" value="1"/>
</dbReference>
<evidence type="ECO:0000256" key="3">
    <source>
        <dbReference type="ARBA" id="ARBA00022723"/>
    </source>
</evidence>
<dbReference type="EMBL" id="SPNC01000050">
    <property type="protein sequence ID" value="TFH95449.1"/>
    <property type="molecule type" value="Genomic_DNA"/>
</dbReference>
<name>A0A4Y8WQ86_9PORP</name>
<dbReference type="CDD" id="cd00729">
    <property type="entry name" value="rubredoxin_SM"/>
    <property type="match status" value="1"/>
</dbReference>
<dbReference type="Gene3D" id="2.20.28.10">
    <property type="match status" value="1"/>
</dbReference>
<sequence>MEKKSLKGTQTEKNLIMSFANESQAHARYSFFASQAKKENFIEVEAFFQQTADQEKAHAKRFFKFLQGGMVNVNAEFPAGVIGKTLDNLEISAKLEWEEMESLYPGFADVAEQEGFPEIAAAYRNIAIAEGEHSRVYAEFAKRIKEDKMFVSDEEIVWQCRKCGYLMKGLEPPVVCPACAHPRAHFQRHSDAPIAPIGY</sequence>
<dbReference type="CDD" id="cd01041">
    <property type="entry name" value="Rubrerythrin"/>
    <property type="match status" value="1"/>
</dbReference>
<evidence type="ECO:0000256" key="4">
    <source>
        <dbReference type="ARBA" id="ARBA00022982"/>
    </source>
</evidence>
<comment type="caution">
    <text evidence="6">The sequence shown here is derived from an EMBL/GenBank/DDBJ whole genome shotgun (WGS) entry which is preliminary data.</text>
</comment>
<organism evidence="6 7">
    <name type="scientific">Porphyromonas levii</name>
    <dbReference type="NCBI Taxonomy" id="28114"/>
    <lineage>
        <taxon>Bacteria</taxon>
        <taxon>Pseudomonadati</taxon>
        <taxon>Bacteroidota</taxon>
        <taxon>Bacteroidia</taxon>
        <taxon>Bacteroidales</taxon>
        <taxon>Porphyromonadaceae</taxon>
        <taxon>Porphyromonas</taxon>
    </lineage>
</organism>
<evidence type="ECO:0000256" key="5">
    <source>
        <dbReference type="ARBA" id="ARBA00023004"/>
    </source>
</evidence>
<dbReference type="PROSITE" id="PS50905">
    <property type="entry name" value="FERRITIN_LIKE"/>
    <property type="match status" value="1"/>
</dbReference>
<keyword evidence="5" id="KW-0408">Iron</keyword>
<keyword evidence="7" id="KW-1185">Reference proteome</keyword>
<evidence type="ECO:0000256" key="2">
    <source>
        <dbReference type="ARBA" id="ARBA00022448"/>
    </source>
</evidence>
<dbReference type="OrthoDB" id="9799749at2"/>
<dbReference type="InterPro" id="IPR009078">
    <property type="entry name" value="Ferritin-like_SF"/>
</dbReference>
<gene>
    <name evidence="6" type="ORF">E4P47_04535</name>
</gene>
<dbReference type="GO" id="GO:0016491">
    <property type="term" value="F:oxidoreductase activity"/>
    <property type="evidence" value="ECO:0007669"/>
    <property type="project" value="InterPro"/>
</dbReference>
<evidence type="ECO:0000313" key="7">
    <source>
        <dbReference type="Proteomes" id="UP000297225"/>
    </source>
</evidence>
<dbReference type="AlphaFoldDB" id="A0A4Y8WQ86"/>
<dbReference type="NCBIfam" id="NF045767">
    <property type="entry name" value="RuberyRbr"/>
    <property type="match status" value="1"/>
</dbReference>
<dbReference type="InterPro" id="IPR024934">
    <property type="entry name" value="Rubredoxin-like_dom"/>
</dbReference>
<keyword evidence="2" id="KW-0813">Transport</keyword>
<dbReference type="PANTHER" id="PTHR43865">
    <property type="entry name" value="RUBRERYTHRIN-RELATED"/>
    <property type="match status" value="1"/>
</dbReference>
<comment type="cofactor">
    <cofactor evidence="1">
        <name>Fe(3+)</name>
        <dbReference type="ChEBI" id="CHEBI:29034"/>
    </cofactor>
</comment>
<reference evidence="6 7" key="1">
    <citation type="submission" date="2019-03" db="EMBL/GenBank/DDBJ databases">
        <title>Porphyromonas levii Isolated from the Uterus of Dairy Cows.</title>
        <authorList>
            <person name="Francis A.M."/>
        </authorList>
    </citation>
    <scope>NUCLEOTIDE SEQUENCE [LARGE SCALE GENOMIC DNA]</scope>
    <source>
        <strain evidence="6 7">AF5678</strain>
    </source>
</reference>
<dbReference type="InterPro" id="IPR012347">
    <property type="entry name" value="Ferritin-like"/>
</dbReference>